<dbReference type="Proteomes" id="UP000608530">
    <property type="component" value="Unassembled WGS sequence"/>
</dbReference>
<comment type="caution">
    <text evidence="3">The sequence shown here is derived from an EMBL/GenBank/DDBJ whole genome shotgun (WGS) entry which is preliminary data.</text>
</comment>
<keyword evidence="4" id="KW-1185">Reference proteome</keyword>
<dbReference type="NCBIfam" id="TIGR03127">
    <property type="entry name" value="RuMP_HxlB"/>
    <property type="match status" value="1"/>
</dbReference>
<dbReference type="GO" id="GO:1901135">
    <property type="term" value="P:carbohydrate derivative metabolic process"/>
    <property type="evidence" value="ECO:0007669"/>
    <property type="project" value="InterPro"/>
</dbReference>
<dbReference type="InterPro" id="IPR001347">
    <property type="entry name" value="SIS_dom"/>
</dbReference>
<evidence type="ECO:0000259" key="2">
    <source>
        <dbReference type="PROSITE" id="PS51464"/>
    </source>
</evidence>
<dbReference type="RefSeq" id="WP_200115192.1">
    <property type="nucleotide sequence ID" value="NZ_JAEHOH010000010.1"/>
</dbReference>
<dbReference type="Gene3D" id="3.40.50.10490">
    <property type="entry name" value="Glucose-6-phosphate isomerase like protein, domain 1"/>
    <property type="match status" value="1"/>
</dbReference>
<reference evidence="3" key="1">
    <citation type="submission" date="2020-12" db="EMBL/GenBank/DDBJ databases">
        <title>Leucobacter sp. CAS1, isolated from Chromium sludge.</title>
        <authorList>
            <person name="Xu Z."/>
        </authorList>
    </citation>
    <scope>NUCLEOTIDE SEQUENCE</scope>
    <source>
        <strain evidence="3">CSA1</strain>
    </source>
</reference>
<dbReference type="InterPro" id="IPR046348">
    <property type="entry name" value="SIS_dom_sf"/>
</dbReference>
<dbReference type="Pfam" id="PF01380">
    <property type="entry name" value="SIS"/>
    <property type="match status" value="1"/>
</dbReference>
<dbReference type="SUPFAM" id="SSF53697">
    <property type="entry name" value="SIS domain"/>
    <property type="match status" value="1"/>
</dbReference>
<accession>A0A934Q7T1</accession>
<organism evidence="3 4">
    <name type="scientific">Leucobacter chromiisoli</name>
    <dbReference type="NCBI Taxonomy" id="2796471"/>
    <lineage>
        <taxon>Bacteria</taxon>
        <taxon>Bacillati</taxon>
        <taxon>Actinomycetota</taxon>
        <taxon>Actinomycetes</taxon>
        <taxon>Micrococcales</taxon>
        <taxon>Microbacteriaceae</taxon>
        <taxon>Leucobacter</taxon>
    </lineage>
</organism>
<evidence type="ECO:0000313" key="3">
    <source>
        <dbReference type="EMBL" id="MBK0419053.1"/>
    </source>
</evidence>
<dbReference type="InterPro" id="IPR017552">
    <property type="entry name" value="PHI/rmpB"/>
</dbReference>
<evidence type="ECO:0000313" key="4">
    <source>
        <dbReference type="Proteomes" id="UP000608530"/>
    </source>
</evidence>
<dbReference type="EMBL" id="JAEHOH010000010">
    <property type="protein sequence ID" value="MBK0419053.1"/>
    <property type="molecule type" value="Genomic_DNA"/>
</dbReference>
<comment type="similarity">
    <text evidence="1">Belongs to the SIS family. PHI subfamily.</text>
</comment>
<dbReference type="GO" id="GO:0097367">
    <property type="term" value="F:carbohydrate derivative binding"/>
    <property type="evidence" value="ECO:0007669"/>
    <property type="project" value="InterPro"/>
</dbReference>
<dbReference type="PROSITE" id="PS51464">
    <property type="entry name" value="SIS"/>
    <property type="match status" value="1"/>
</dbReference>
<name>A0A934Q7T1_9MICO</name>
<protein>
    <submittedName>
        <fullName evidence="3">SIS domain-containing protein</fullName>
    </submittedName>
</protein>
<dbReference type="PANTHER" id="PTHR43443:SF1">
    <property type="entry name" value="3-HEXULOSE-6-PHOSPHATE ISOMERASE"/>
    <property type="match status" value="1"/>
</dbReference>
<gene>
    <name evidence="3" type="ORF">JD276_08390</name>
</gene>
<evidence type="ECO:0000256" key="1">
    <source>
        <dbReference type="ARBA" id="ARBA00009235"/>
    </source>
</evidence>
<proteinExistence type="inferred from homology"/>
<feature type="domain" description="SIS" evidence="2">
    <location>
        <begin position="36"/>
        <end position="169"/>
    </location>
</feature>
<sequence length="182" mass="19324">MDRGTDRHGAWLTTTGELAEVAERLDADAYEAFASRFDGLSASSRVFFTGQGRSGLAARMVAMRFMHMDLPSSFVGEATAPSIAAGDTLVVISGSGKTPVSVNFAEVARGVGARVLLVTHQQESPLQDLADAAIVIPATSAQFGGTLFEESALVLLDSIVLDQMNRRGTPHELMAARHTNFL</sequence>
<dbReference type="PANTHER" id="PTHR43443">
    <property type="entry name" value="3-HEXULOSE-6-PHOSPHATE ISOMERASE"/>
    <property type="match status" value="1"/>
</dbReference>
<dbReference type="GO" id="GO:0016853">
    <property type="term" value="F:isomerase activity"/>
    <property type="evidence" value="ECO:0007669"/>
    <property type="project" value="InterPro"/>
</dbReference>
<dbReference type="AlphaFoldDB" id="A0A934Q7T1"/>